<dbReference type="PANTHER" id="PTHR15272:SF0">
    <property type="entry name" value="CHROMATIN ASSEMBLY FACTOR 1 SUBUNIT A"/>
    <property type="match status" value="1"/>
</dbReference>
<evidence type="ECO:0000313" key="9">
    <source>
        <dbReference type="Proteomes" id="UP000319663"/>
    </source>
</evidence>
<feature type="region of interest" description="Disordered" evidence="5">
    <location>
        <begin position="343"/>
        <end position="367"/>
    </location>
</feature>
<feature type="compositionally biased region" description="Acidic residues" evidence="5">
    <location>
        <begin position="210"/>
        <end position="253"/>
    </location>
</feature>
<protein>
    <submittedName>
        <fullName evidence="8">Uncharacterized protein</fullName>
    </submittedName>
</protein>
<dbReference type="Proteomes" id="UP000319663">
    <property type="component" value="Unassembled WGS sequence"/>
</dbReference>
<keyword evidence="3" id="KW-0234">DNA repair</keyword>
<dbReference type="InterPro" id="IPR022043">
    <property type="entry name" value="CAF1A_DD"/>
</dbReference>
<evidence type="ECO:0000256" key="1">
    <source>
        <dbReference type="ARBA" id="ARBA00004123"/>
    </source>
</evidence>
<keyword evidence="4" id="KW-0539">Nucleus</keyword>
<reference evidence="8 9" key="1">
    <citation type="submission" date="2019-06" db="EMBL/GenBank/DDBJ databases">
        <title>Wine fermentation using esterase from Monascus purpureus.</title>
        <authorList>
            <person name="Geng C."/>
            <person name="Zhang Y."/>
        </authorList>
    </citation>
    <scope>NUCLEOTIDE SEQUENCE [LARGE SCALE GENOMIC DNA]</scope>
    <source>
        <strain evidence="8">HQ1</strain>
    </source>
</reference>
<feature type="compositionally biased region" description="Polar residues" evidence="5">
    <location>
        <begin position="35"/>
        <end position="51"/>
    </location>
</feature>
<dbReference type="STRING" id="5098.A0A507QH81"/>
<feature type="region of interest" description="Disordered" evidence="5">
    <location>
        <begin position="1"/>
        <end position="51"/>
    </location>
</feature>
<evidence type="ECO:0000256" key="3">
    <source>
        <dbReference type="ARBA" id="ARBA00023204"/>
    </source>
</evidence>
<organism evidence="8 9">
    <name type="scientific">Monascus purpureus</name>
    <name type="common">Red mold</name>
    <name type="synonym">Monascus anka</name>
    <dbReference type="NCBI Taxonomy" id="5098"/>
    <lineage>
        <taxon>Eukaryota</taxon>
        <taxon>Fungi</taxon>
        <taxon>Dikarya</taxon>
        <taxon>Ascomycota</taxon>
        <taxon>Pezizomycotina</taxon>
        <taxon>Eurotiomycetes</taxon>
        <taxon>Eurotiomycetidae</taxon>
        <taxon>Eurotiales</taxon>
        <taxon>Aspergillaceae</taxon>
        <taxon>Monascus</taxon>
    </lineage>
</organism>
<dbReference type="PANTHER" id="PTHR15272">
    <property type="entry name" value="CHROMATIN ASSEMBLY FACTOR 1 SUBUNIT A CAF-1 SUBUNIT A"/>
    <property type="match status" value="1"/>
</dbReference>
<name>A0A507QH81_MONPU</name>
<evidence type="ECO:0000313" key="8">
    <source>
        <dbReference type="EMBL" id="TQB67838.1"/>
    </source>
</evidence>
<sequence length="431" mass="47625">MRLNSFFAKPTAAQAEGSGSSSNFMAISPKKGSSGDRSNAGVSSSDGTSAVSDYQREFPDFFLQSHTKIAPTHRFQRDSEALRHVCEKVDAYLKSGQSDSPKEQLVFRPSALFHIMPYKRRCGKQIPIKEILLKMQNQDQGTPVSLGQVPGIGSATKLQNLLRKVTMKSLKFGEDVRPPYQGTFTRAVPVSVANKLSRNPFSRALPDTNYDYDSEAEWEEPEEGEDLDSEEEEEISEDGDDDMDGFLDDEDDQLKDGRRRPIVGDLEPVCTGLCWQDEGPHPELEAYRIETIPESVTFPIDPFSSAYWQKPKSEQVPPKAAVQSTSSGRSTLHAFAVTSSAHSQSAGASKGSLDEAIPTTQTTGKAKRLFPPDQLTEFKQAVQGSDLTKAGLIEILKKRFPKVSKDVLKETLNQTAVRVGQKEAEKKWVCL</sequence>
<dbReference type="Pfam" id="PF21796">
    <property type="entry name" value="Cac1_C"/>
    <property type="match status" value="1"/>
</dbReference>
<comment type="subcellular location">
    <subcellularLocation>
        <location evidence="1">Nucleus</location>
    </subcellularLocation>
</comment>
<evidence type="ECO:0000256" key="5">
    <source>
        <dbReference type="SAM" id="MobiDB-lite"/>
    </source>
</evidence>
<dbReference type="GO" id="GO:0005634">
    <property type="term" value="C:nucleus"/>
    <property type="evidence" value="ECO:0007669"/>
    <property type="project" value="UniProtKB-SubCell"/>
</dbReference>
<keyword evidence="9" id="KW-1185">Reference proteome</keyword>
<feature type="region of interest" description="Disordered" evidence="5">
    <location>
        <begin position="203"/>
        <end position="260"/>
    </location>
</feature>
<evidence type="ECO:0000256" key="2">
    <source>
        <dbReference type="ARBA" id="ARBA00022763"/>
    </source>
</evidence>
<dbReference type="GO" id="GO:0033186">
    <property type="term" value="C:CAF-1 complex"/>
    <property type="evidence" value="ECO:0007669"/>
    <property type="project" value="TreeGrafter"/>
</dbReference>
<accession>A0A507QH81</accession>
<feature type="domain" description="Chromatin assembly factor 1 subunit A dimerization" evidence="6">
    <location>
        <begin position="168"/>
        <end position="242"/>
    </location>
</feature>
<dbReference type="AlphaFoldDB" id="A0A507QH81"/>
<evidence type="ECO:0000259" key="6">
    <source>
        <dbReference type="Pfam" id="PF12253"/>
    </source>
</evidence>
<dbReference type="Pfam" id="PF12253">
    <property type="entry name" value="CAF1A_dimeriz"/>
    <property type="match status" value="1"/>
</dbReference>
<evidence type="ECO:0000259" key="7">
    <source>
        <dbReference type="Pfam" id="PF21796"/>
    </source>
</evidence>
<gene>
    <name evidence="8" type="ORF">MPDQ_004531</name>
</gene>
<proteinExistence type="predicted"/>
<dbReference type="InterPro" id="IPR048800">
    <property type="entry name" value="Cac1-like_C"/>
</dbReference>
<comment type="caution">
    <text evidence="8">The sequence shown here is derived from an EMBL/GenBank/DDBJ whole genome shotgun (WGS) entry which is preliminary data.</text>
</comment>
<dbReference type="GO" id="GO:0006334">
    <property type="term" value="P:nucleosome assembly"/>
    <property type="evidence" value="ECO:0007669"/>
    <property type="project" value="TreeGrafter"/>
</dbReference>
<evidence type="ECO:0000256" key="4">
    <source>
        <dbReference type="ARBA" id="ARBA00023242"/>
    </source>
</evidence>
<feature type="domain" description="Chromatin assembly factor 1 subunit Cac1-like C-terminal" evidence="7">
    <location>
        <begin position="375"/>
        <end position="430"/>
    </location>
</feature>
<keyword evidence="2" id="KW-0227">DNA damage</keyword>
<dbReference type="GO" id="GO:0006281">
    <property type="term" value="P:DNA repair"/>
    <property type="evidence" value="ECO:0007669"/>
    <property type="project" value="UniProtKB-KW"/>
</dbReference>
<dbReference type="EMBL" id="VIFY01000297">
    <property type="protein sequence ID" value="TQB67838.1"/>
    <property type="molecule type" value="Genomic_DNA"/>
</dbReference>